<feature type="transmembrane region" description="Helical" evidence="10">
    <location>
        <begin position="187"/>
        <end position="206"/>
    </location>
</feature>
<feature type="transmembrane region" description="Helical" evidence="10">
    <location>
        <begin position="102"/>
        <end position="125"/>
    </location>
</feature>
<keyword evidence="3 10" id="KW-0812">Transmembrane</keyword>
<dbReference type="InterPro" id="IPR017452">
    <property type="entry name" value="GPCR_Rhodpsn_7TM"/>
</dbReference>
<evidence type="ECO:0000313" key="13">
    <source>
        <dbReference type="Proteomes" id="UP001303046"/>
    </source>
</evidence>
<proteinExistence type="predicted"/>
<keyword evidence="9" id="KW-0807">Transducer</keyword>
<dbReference type="SUPFAM" id="SSF81321">
    <property type="entry name" value="Family A G protein-coupled receptor-like"/>
    <property type="match status" value="1"/>
</dbReference>
<evidence type="ECO:0000256" key="1">
    <source>
        <dbReference type="ARBA" id="ARBA00004651"/>
    </source>
</evidence>
<feature type="transmembrane region" description="Helical" evidence="10">
    <location>
        <begin position="28"/>
        <end position="46"/>
    </location>
</feature>
<dbReference type="InterPro" id="IPR019425">
    <property type="entry name" value="7TM_GPCR_serpentine_rcpt_Srt"/>
</dbReference>
<keyword evidence="4 10" id="KW-1133">Transmembrane helix</keyword>
<feature type="transmembrane region" description="Helical" evidence="10">
    <location>
        <begin position="137"/>
        <end position="157"/>
    </location>
</feature>
<reference evidence="12 13" key="1">
    <citation type="submission" date="2023-08" db="EMBL/GenBank/DDBJ databases">
        <title>A Necator americanus chromosomal reference genome.</title>
        <authorList>
            <person name="Ilik V."/>
            <person name="Petrzelkova K.J."/>
            <person name="Pardy F."/>
            <person name="Fuh T."/>
            <person name="Niatou-Singa F.S."/>
            <person name="Gouil Q."/>
            <person name="Baker L."/>
            <person name="Ritchie M.E."/>
            <person name="Jex A.R."/>
            <person name="Gazzola D."/>
            <person name="Li H."/>
            <person name="Toshio Fujiwara R."/>
            <person name="Zhan B."/>
            <person name="Aroian R.V."/>
            <person name="Pafco B."/>
            <person name="Schwarz E.M."/>
        </authorList>
    </citation>
    <scope>NUCLEOTIDE SEQUENCE [LARGE SCALE GENOMIC DNA]</scope>
    <source>
        <strain evidence="12 13">Aroian</strain>
        <tissue evidence="12">Whole animal</tissue>
    </source>
</reference>
<keyword evidence="13" id="KW-1185">Reference proteome</keyword>
<keyword evidence="7" id="KW-0675">Receptor</keyword>
<dbReference type="EMBL" id="JAVFWL010000002">
    <property type="protein sequence ID" value="KAK6732718.1"/>
    <property type="molecule type" value="Genomic_DNA"/>
</dbReference>
<comment type="subcellular location">
    <subcellularLocation>
        <location evidence="1">Cell membrane</location>
        <topology evidence="1">Multi-pass membrane protein</topology>
    </subcellularLocation>
</comment>
<organism evidence="12 13">
    <name type="scientific">Necator americanus</name>
    <name type="common">Human hookworm</name>
    <dbReference type="NCBI Taxonomy" id="51031"/>
    <lineage>
        <taxon>Eukaryota</taxon>
        <taxon>Metazoa</taxon>
        <taxon>Ecdysozoa</taxon>
        <taxon>Nematoda</taxon>
        <taxon>Chromadorea</taxon>
        <taxon>Rhabditida</taxon>
        <taxon>Rhabditina</taxon>
        <taxon>Rhabditomorpha</taxon>
        <taxon>Strongyloidea</taxon>
        <taxon>Ancylostomatidae</taxon>
        <taxon>Bunostominae</taxon>
        <taxon>Necator</taxon>
    </lineage>
</organism>
<evidence type="ECO:0000256" key="4">
    <source>
        <dbReference type="ARBA" id="ARBA00022989"/>
    </source>
</evidence>
<feature type="transmembrane region" description="Helical" evidence="10">
    <location>
        <begin position="58"/>
        <end position="77"/>
    </location>
</feature>
<keyword evidence="8" id="KW-0325">Glycoprotein</keyword>
<dbReference type="PANTHER" id="PTHR24246:SF27">
    <property type="entry name" value="ADENOSINE RECEPTOR, ISOFORM A"/>
    <property type="match status" value="1"/>
</dbReference>
<evidence type="ECO:0000256" key="10">
    <source>
        <dbReference type="SAM" id="Phobius"/>
    </source>
</evidence>
<comment type="caution">
    <text evidence="12">The sequence shown here is derived from an EMBL/GenBank/DDBJ whole genome shotgun (WGS) entry which is preliminary data.</text>
</comment>
<keyword evidence="5" id="KW-0297">G-protein coupled receptor</keyword>
<evidence type="ECO:0000256" key="8">
    <source>
        <dbReference type="ARBA" id="ARBA00023180"/>
    </source>
</evidence>
<keyword evidence="2" id="KW-1003">Cell membrane</keyword>
<dbReference type="Proteomes" id="UP001303046">
    <property type="component" value="Unassembled WGS sequence"/>
</dbReference>
<gene>
    <name evidence="12" type="primary">Necator_chrII.g4633</name>
    <name evidence="12" type="ORF">RB195_016841</name>
</gene>
<evidence type="ECO:0000256" key="6">
    <source>
        <dbReference type="ARBA" id="ARBA00023136"/>
    </source>
</evidence>
<dbReference type="Gene3D" id="1.20.1070.10">
    <property type="entry name" value="Rhodopsin 7-helix transmembrane proteins"/>
    <property type="match status" value="1"/>
</dbReference>
<keyword evidence="6 10" id="KW-0472">Membrane</keyword>
<dbReference type="Pfam" id="PF10321">
    <property type="entry name" value="7TM_GPCR_Srt"/>
    <property type="match status" value="1"/>
</dbReference>
<name>A0ABR1C2E7_NECAM</name>
<evidence type="ECO:0000256" key="5">
    <source>
        <dbReference type="ARBA" id="ARBA00023040"/>
    </source>
</evidence>
<dbReference type="CDD" id="cd00637">
    <property type="entry name" value="7tm_classA_rhodopsin-like"/>
    <property type="match status" value="1"/>
</dbReference>
<feature type="domain" description="G-protein coupled receptors family 1 profile" evidence="11">
    <location>
        <begin position="117"/>
        <end position="229"/>
    </location>
</feature>
<accession>A0ABR1C2E7</accession>
<evidence type="ECO:0000256" key="3">
    <source>
        <dbReference type="ARBA" id="ARBA00022692"/>
    </source>
</evidence>
<evidence type="ECO:0000256" key="9">
    <source>
        <dbReference type="ARBA" id="ARBA00023224"/>
    </source>
</evidence>
<feature type="transmembrane region" description="Helical" evidence="10">
    <location>
        <begin position="268"/>
        <end position="290"/>
    </location>
</feature>
<evidence type="ECO:0000256" key="7">
    <source>
        <dbReference type="ARBA" id="ARBA00023170"/>
    </source>
</evidence>
<protein>
    <recommendedName>
        <fullName evidence="11">G-protein coupled receptors family 1 profile domain-containing protein</fullName>
    </recommendedName>
</protein>
<dbReference type="PROSITE" id="PS50262">
    <property type="entry name" value="G_PROTEIN_RECEP_F1_2"/>
    <property type="match status" value="1"/>
</dbReference>
<feature type="transmembrane region" description="Helical" evidence="10">
    <location>
        <begin position="218"/>
        <end position="245"/>
    </location>
</feature>
<sequence length="419" mass="46389">MISGHASSLIALTRHDRGMLEIPPGPSLHAPGVLIAIVLVDANSVAMLNHMYHLGYRCWLLTCATPLLVVGVSDNYYPPATSRMEDTVEDPNNNYNWPYRQWFFAFNLVIGSIVVILNALIIFVILRSRSLRKMVGYRFMVHLCAVDLINSVTQIIAQACTFNNADMNYMINEINGAIFQGTWAADYPMILIVAVNRLIAVLLPFKTEIFFRADYTKAYIAACLLFGAMNTGVCLSGQVACIWLVEIPSFGFTESTTILANIINFVDFWFGEFIVLSSCACYIIIVFHLVRKTKRLDPLCKTQTVALPGETLASTDRTADMSKGPIAPPASSSALFYQLLQTMIVIRFGIPPLAALIVNRSIRIRFLQVLQGKNQLISTTTIAQPAATIRNGAHCKNTVTAATTTLFTTKEARIVNVKY</sequence>
<dbReference type="PANTHER" id="PTHR24246">
    <property type="entry name" value="OLFACTORY RECEPTOR AND ADENOSINE RECEPTOR"/>
    <property type="match status" value="1"/>
</dbReference>
<evidence type="ECO:0000256" key="2">
    <source>
        <dbReference type="ARBA" id="ARBA00022475"/>
    </source>
</evidence>
<evidence type="ECO:0000259" key="11">
    <source>
        <dbReference type="PROSITE" id="PS50262"/>
    </source>
</evidence>
<evidence type="ECO:0000313" key="12">
    <source>
        <dbReference type="EMBL" id="KAK6732718.1"/>
    </source>
</evidence>